<feature type="transmembrane region" description="Helical" evidence="2">
    <location>
        <begin position="334"/>
        <end position="352"/>
    </location>
</feature>
<feature type="compositionally biased region" description="Pro residues" evidence="1">
    <location>
        <begin position="51"/>
        <end position="69"/>
    </location>
</feature>
<feature type="compositionally biased region" description="Basic and acidic residues" evidence="1">
    <location>
        <begin position="26"/>
        <end position="37"/>
    </location>
</feature>
<proteinExistence type="predicted"/>
<protein>
    <submittedName>
        <fullName evidence="3">Uncharacterized protein</fullName>
    </submittedName>
</protein>
<feature type="transmembrane region" description="Helical" evidence="2">
    <location>
        <begin position="364"/>
        <end position="382"/>
    </location>
</feature>
<evidence type="ECO:0000256" key="2">
    <source>
        <dbReference type="SAM" id="Phobius"/>
    </source>
</evidence>
<feature type="transmembrane region" description="Helical" evidence="2">
    <location>
        <begin position="394"/>
        <end position="416"/>
    </location>
</feature>
<evidence type="ECO:0000313" key="4">
    <source>
        <dbReference type="Proteomes" id="UP001597351"/>
    </source>
</evidence>
<keyword evidence="2" id="KW-0472">Membrane</keyword>
<feature type="transmembrane region" description="Helical" evidence="2">
    <location>
        <begin position="179"/>
        <end position="196"/>
    </location>
</feature>
<comment type="caution">
    <text evidence="3">The sequence shown here is derived from an EMBL/GenBank/DDBJ whole genome shotgun (WGS) entry which is preliminary data.</text>
</comment>
<feature type="transmembrane region" description="Helical" evidence="2">
    <location>
        <begin position="260"/>
        <end position="279"/>
    </location>
</feature>
<sequence length="444" mass="46495">MAKSTPRRRAEPTRPWSRKARPPRPTTERTRTERRAEPPSVRRAAAAPAPAEGPAPVPVSPLEPAPAPAPVAEHSDPVPDAVPDPAPPKSRPVGPVAPPPRSRLGAGLLTALWLLLTVAGAALLAEGLLLQGSLPSDRLAMPGGLRDVDLTSELIPQVGAVAIATTYVWALAARTGGRPVVFSLLTLAIGAGVITLDRPMLRSGAAVMICVVTAVLAIVATVPAKNFRRAVREVVVAVYIAALGGLATIGIGPSLDVGRFEYVTLGLALVACFAVVYRLGAGFHGLGRRGVVIVVVGALILGLTLAYAELLSRYGTPALVEWVFDGVRWMREHLGASPRPIVALLGIPALVWGTHMRARRRQGWWVCAFGVGATVPIAQLLVDPGVSVTESVLAVTYGVVVGLLVGLVLIRVDLALTGQRGRGARRAEEEAAVRPEPARIEALL</sequence>
<organism evidence="3 4">
    <name type="scientific">Nocardioides aestuarii</name>
    <dbReference type="NCBI Taxonomy" id="252231"/>
    <lineage>
        <taxon>Bacteria</taxon>
        <taxon>Bacillati</taxon>
        <taxon>Actinomycetota</taxon>
        <taxon>Actinomycetes</taxon>
        <taxon>Propionibacteriales</taxon>
        <taxon>Nocardioidaceae</taxon>
        <taxon>Nocardioides</taxon>
    </lineage>
</organism>
<evidence type="ECO:0000313" key="3">
    <source>
        <dbReference type="EMBL" id="MFD1947174.1"/>
    </source>
</evidence>
<keyword evidence="2" id="KW-1133">Transmembrane helix</keyword>
<gene>
    <name evidence="3" type="ORF">ACFSDE_10245</name>
</gene>
<feature type="compositionally biased region" description="Pro residues" evidence="1">
    <location>
        <begin position="80"/>
        <end position="99"/>
    </location>
</feature>
<keyword evidence="2" id="KW-0812">Transmembrane</keyword>
<dbReference type="RefSeq" id="WP_343918017.1">
    <property type="nucleotide sequence ID" value="NZ_BAAAJT010000002.1"/>
</dbReference>
<evidence type="ECO:0000256" key="1">
    <source>
        <dbReference type="SAM" id="MobiDB-lite"/>
    </source>
</evidence>
<reference evidence="4" key="1">
    <citation type="journal article" date="2019" name="Int. J. Syst. Evol. Microbiol.">
        <title>The Global Catalogue of Microorganisms (GCM) 10K type strain sequencing project: providing services to taxonomists for standard genome sequencing and annotation.</title>
        <authorList>
            <consortium name="The Broad Institute Genomics Platform"/>
            <consortium name="The Broad Institute Genome Sequencing Center for Infectious Disease"/>
            <person name="Wu L."/>
            <person name="Ma J."/>
        </authorList>
    </citation>
    <scope>NUCLEOTIDE SEQUENCE [LARGE SCALE GENOMIC DNA]</scope>
    <source>
        <strain evidence="4">CGMCC 1.12477</strain>
    </source>
</reference>
<feature type="transmembrane region" description="Helical" evidence="2">
    <location>
        <begin position="202"/>
        <end position="222"/>
    </location>
</feature>
<feature type="compositionally biased region" description="Low complexity" evidence="1">
    <location>
        <begin position="38"/>
        <end position="50"/>
    </location>
</feature>
<dbReference type="EMBL" id="JBHUGD010000003">
    <property type="protein sequence ID" value="MFD1947174.1"/>
    <property type="molecule type" value="Genomic_DNA"/>
</dbReference>
<feature type="transmembrane region" description="Helical" evidence="2">
    <location>
        <begin position="154"/>
        <end position="172"/>
    </location>
</feature>
<feature type="transmembrane region" description="Helical" evidence="2">
    <location>
        <begin position="291"/>
        <end position="314"/>
    </location>
</feature>
<name>A0ABW4TKH4_9ACTN</name>
<feature type="region of interest" description="Disordered" evidence="1">
    <location>
        <begin position="1"/>
        <end position="99"/>
    </location>
</feature>
<keyword evidence="4" id="KW-1185">Reference proteome</keyword>
<feature type="transmembrane region" description="Helical" evidence="2">
    <location>
        <begin position="234"/>
        <end position="254"/>
    </location>
</feature>
<feature type="transmembrane region" description="Helical" evidence="2">
    <location>
        <begin position="111"/>
        <end position="134"/>
    </location>
</feature>
<dbReference type="Proteomes" id="UP001597351">
    <property type="component" value="Unassembled WGS sequence"/>
</dbReference>
<accession>A0ABW4TKH4</accession>